<keyword evidence="3" id="KW-1185">Reference proteome</keyword>
<name>A0A0P4R5Z7_9ACTN</name>
<evidence type="ECO:0000313" key="2">
    <source>
        <dbReference type="EMBL" id="GAO08288.1"/>
    </source>
</evidence>
<organism evidence="2 3">
    <name type="scientific">Streptomyces lydicamycinicus</name>
    <dbReference type="NCBI Taxonomy" id="1546107"/>
    <lineage>
        <taxon>Bacteria</taxon>
        <taxon>Bacillati</taxon>
        <taxon>Actinomycetota</taxon>
        <taxon>Actinomycetes</taxon>
        <taxon>Kitasatosporales</taxon>
        <taxon>Streptomycetaceae</taxon>
        <taxon>Streptomyces</taxon>
    </lineage>
</organism>
<evidence type="ECO:0000313" key="3">
    <source>
        <dbReference type="Proteomes" id="UP000048965"/>
    </source>
</evidence>
<accession>A0A0P4R5Z7</accession>
<dbReference type="EMBL" id="BBNO01000003">
    <property type="protein sequence ID" value="GAO08288.1"/>
    <property type="molecule type" value="Genomic_DNA"/>
</dbReference>
<dbReference type="AlphaFoldDB" id="A0A0P4R5Z7"/>
<dbReference type="Proteomes" id="UP000048965">
    <property type="component" value="Unassembled WGS sequence"/>
</dbReference>
<comment type="caution">
    <text evidence="2">The sequence shown here is derived from an EMBL/GenBank/DDBJ whole genome shotgun (WGS) entry which is preliminary data.</text>
</comment>
<proteinExistence type="predicted"/>
<protein>
    <submittedName>
        <fullName evidence="2">DNA mismatch repair protein MutL</fullName>
    </submittedName>
</protein>
<sequence>MLHAVRAVLPAYSAIVQQFFHGESDGRPSTNRPARKRGSYRAKVACHPAHTHLERFPPTGGNYAVACGHPLFVGPHNSR</sequence>
<evidence type="ECO:0000256" key="1">
    <source>
        <dbReference type="SAM" id="MobiDB-lite"/>
    </source>
</evidence>
<gene>
    <name evidence="2" type="ORF">TPA0598_03_07490</name>
</gene>
<feature type="region of interest" description="Disordered" evidence="1">
    <location>
        <begin position="22"/>
        <end position="41"/>
    </location>
</feature>
<reference evidence="3" key="1">
    <citation type="submission" date="2014-09" db="EMBL/GenBank/DDBJ databases">
        <title>Whole genome shotgun sequence of Streptomyces sp. NBRC 110027.</title>
        <authorList>
            <person name="Komaki H."/>
            <person name="Ichikawa N."/>
            <person name="Katano-Makiyama Y."/>
            <person name="Hosoyama A."/>
            <person name="Hashimoto M."/>
            <person name="Uohara A."/>
            <person name="Kitahashi Y."/>
            <person name="Ohji S."/>
            <person name="Kimura A."/>
            <person name="Yamazoe A."/>
            <person name="Igarashi Y."/>
            <person name="Fujita N."/>
        </authorList>
    </citation>
    <scope>NUCLEOTIDE SEQUENCE [LARGE SCALE GENOMIC DNA]</scope>
    <source>
        <strain evidence="3">NBRC 110027</strain>
    </source>
</reference>
<reference evidence="2 3" key="2">
    <citation type="journal article" date="2015" name="Stand. Genomic Sci.">
        <title>Draft genome sequence of marine-derived Streptomyces sp. TP-A0598, a producer of anti-MRSA antibiotic lydicamycins.</title>
        <authorList>
            <person name="Komaki H."/>
            <person name="Ichikawa N."/>
            <person name="Hosoyama A."/>
            <person name="Fujita N."/>
            <person name="Igarashi Y."/>
        </authorList>
    </citation>
    <scope>NUCLEOTIDE SEQUENCE [LARGE SCALE GENOMIC DNA]</scope>
    <source>
        <strain evidence="2 3">NBRC 110027</strain>
    </source>
</reference>